<feature type="compositionally biased region" description="Low complexity" evidence="1">
    <location>
        <begin position="29"/>
        <end position="50"/>
    </location>
</feature>
<sequence length="350" mass="38016">MILIISRRGDGAVERVMTALRRRGARLVGPDGDPGTTATTATTSTTAADGAGTPVLWWDTGDFPGRSRITASFSGGKRRLLLDTGTGTIDLSRVTAVWRSRPSAPSAAGTVTEPSHRAHVGRQAEFMLDGVWSLLPARWLPGRRADELRAHNKIFHMARAIELGFSVPDTVYTNDPAELAGAYESAGRLVAKQITAEPFQVDGAEHRAFTTVVTRRHLTSRHRVQHEPVILQPYVPKAVELRVIVVGERVFAAEIDASASRAARDDWRHYDNDRVRYGVHELPAEVASRCARLVADVGLTYAALDFIVTPGGEYVFLELNSNGAWGFVELWTGLPVSDAIAGWLMDGGTA</sequence>
<protein>
    <submittedName>
        <fullName evidence="3">MvdC/MvdD family ATP grasp protein</fullName>
    </submittedName>
</protein>
<keyword evidence="4" id="KW-1185">Reference proteome</keyword>
<dbReference type="Pfam" id="PF21068">
    <property type="entry name" value="ATPgraspMvdD"/>
    <property type="match status" value="1"/>
</dbReference>
<dbReference type="PANTHER" id="PTHR21621:SF0">
    <property type="entry name" value="BETA-CITRYLGLUTAMATE SYNTHASE B-RELATED"/>
    <property type="match status" value="1"/>
</dbReference>
<dbReference type="SUPFAM" id="SSF56059">
    <property type="entry name" value="Glutathione synthetase ATP-binding domain-like"/>
    <property type="match status" value="1"/>
</dbReference>
<organism evidence="3 4">
    <name type="scientific">Streptosporangium vulgare</name>
    <dbReference type="NCBI Taxonomy" id="46190"/>
    <lineage>
        <taxon>Bacteria</taxon>
        <taxon>Bacillati</taxon>
        <taxon>Actinomycetota</taxon>
        <taxon>Actinomycetes</taxon>
        <taxon>Streptosporangiales</taxon>
        <taxon>Streptosporangiaceae</taxon>
        <taxon>Streptosporangium</taxon>
    </lineage>
</organism>
<comment type="caution">
    <text evidence="3">The sequence shown here is derived from an EMBL/GenBank/DDBJ whole genome shotgun (WGS) entry which is preliminary data.</text>
</comment>
<dbReference type="EMBL" id="JBHMBS010000019">
    <property type="protein sequence ID" value="MFB9679957.1"/>
    <property type="molecule type" value="Genomic_DNA"/>
</dbReference>
<dbReference type="Proteomes" id="UP001589610">
    <property type="component" value="Unassembled WGS sequence"/>
</dbReference>
<dbReference type="RefSeq" id="WP_386161148.1">
    <property type="nucleotide sequence ID" value="NZ_JBHMBS010000019.1"/>
</dbReference>
<dbReference type="InterPro" id="IPR048936">
    <property type="entry name" value="MvdD-like_ATPgrasp"/>
</dbReference>
<feature type="domain" description="MvdD-like pre-ATP grasp" evidence="2">
    <location>
        <begin position="51"/>
        <end position="140"/>
    </location>
</feature>
<evidence type="ECO:0000313" key="4">
    <source>
        <dbReference type="Proteomes" id="UP001589610"/>
    </source>
</evidence>
<proteinExistence type="predicted"/>
<accession>A0ABV5TLF7</accession>
<dbReference type="PANTHER" id="PTHR21621">
    <property type="entry name" value="RIBOSOMAL PROTEIN S6 MODIFICATION PROTEIN"/>
    <property type="match status" value="1"/>
</dbReference>
<evidence type="ECO:0000256" key="1">
    <source>
        <dbReference type="SAM" id="MobiDB-lite"/>
    </source>
</evidence>
<evidence type="ECO:0000313" key="3">
    <source>
        <dbReference type="EMBL" id="MFB9679957.1"/>
    </source>
</evidence>
<gene>
    <name evidence="3" type="ORF">ACFFRH_31125</name>
</gene>
<evidence type="ECO:0000259" key="2">
    <source>
        <dbReference type="Pfam" id="PF21068"/>
    </source>
</evidence>
<name>A0ABV5TLF7_9ACTN</name>
<feature type="region of interest" description="Disordered" evidence="1">
    <location>
        <begin position="24"/>
        <end position="50"/>
    </location>
</feature>
<dbReference type="Gene3D" id="3.30.470.20">
    <property type="entry name" value="ATP-grasp fold, B domain"/>
    <property type="match status" value="1"/>
</dbReference>
<reference evidence="3 4" key="1">
    <citation type="submission" date="2024-09" db="EMBL/GenBank/DDBJ databases">
        <authorList>
            <person name="Sun Q."/>
            <person name="Mori K."/>
        </authorList>
    </citation>
    <scope>NUCLEOTIDE SEQUENCE [LARGE SCALE GENOMIC DNA]</scope>
    <source>
        <strain evidence="3 4">JCM 3028</strain>
    </source>
</reference>